<evidence type="ECO:0000259" key="1">
    <source>
        <dbReference type="Pfam" id="PF01243"/>
    </source>
</evidence>
<dbReference type="Pfam" id="PF01243">
    <property type="entry name" value="PNPOx_N"/>
    <property type="match status" value="1"/>
</dbReference>
<name>A4JA59_BURVG</name>
<sequence length="160" mass="17560">MWLAYGSVFRTPRRDHRTMTDAAPLSDDAVAFIQEQAFLIVATANAAGDADCSYRGRQPRADGSFAPLVHVADRRTLVLPDFAGNNLFNTIGNLLVNPSIALLFVDFVRQTTWLVQGRATVDEDAGSHAQLWPDARRYVVVAVERAQARADARLPPLVLA</sequence>
<dbReference type="PANTHER" id="PTHR42815">
    <property type="entry name" value="FAD-BINDING, PUTATIVE (AFU_ORTHOLOGUE AFUA_6G07600)-RELATED"/>
    <property type="match status" value="1"/>
</dbReference>
<dbReference type="Gene3D" id="2.30.110.10">
    <property type="entry name" value="Electron Transport, Fmn-binding Protein, Chain A"/>
    <property type="match status" value="1"/>
</dbReference>
<dbReference type="Proteomes" id="UP000002287">
    <property type="component" value="Chromosome 1"/>
</dbReference>
<dbReference type="PANTHER" id="PTHR42815:SF2">
    <property type="entry name" value="FAD-BINDING, PUTATIVE (AFU_ORTHOLOGUE AFUA_6G07600)-RELATED"/>
    <property type="match status" value="1"/>
</dbReference>
<dbReference type="EMBL" id="CP000614">
    <property type="protein sequence ID" value="ABO53162.1"/>
    <property type="molecule type" value="Genomic_DNA"/>
</dbReference>
<dbReference type="InterPro" id="IPR011576">
    <property type="entry name" value="Pyridox_Oxase_N"/>
</dbReference>
<dbReference type="eggNOG" id="COG3576">
    <property type="taxonomic scope" value="Bacteria"/>
</dbReference>
<dbReference type="HOGENOM" id="CLU_1544727_0_0_4"/>
<gene>
    <name evidence="2" type="ordered locus">Bcep1808_0139</name>
</gene>
<organism evidence="2 3">
    <name type="scientific">Burkholderia vietnamiensis (strain G4 / LMG 22486)</name>
    <name type="common">Burkholderia cepacia (strain R1808)</name>
    <dbReference type="NCBI Taxonomy" id="269482"/>
    <lineage>
        <taxon>Bacteria</taxon>
        <taxon>Pseudomonadati</taxon>
        <taxon>Pseudomonadota</taxon>
        <taxon>Betaproteobacteria</taxon>
        <taxon>Burkholderiales</taxon>
        <taxon>Burkholderiaceae</taxon>
        <taxon>Burkholderia</taxon>
        <taxon>Burkholderia cepacia complex</taxon>
    </lineage>
</organism>
<protein>
    <submittedName>
        <fullName evidence="2">Pyridoxamine 5'-phosphate oxidase-related, FMN-binding protein</fullName>
    </submittedName>
</protein>
<dbReference type="SUPFAM" id="SSF50475">
    <property type="entry name" value="FMN-binding split barrel"/>
    <property type="match status" value="1"/>
</dbReference>
<feature type="domain" description="Pyridoxamine 5'-phosphate oxidase N-terminal" evidence="1">
    <location>
        <begin position="27"/>
        <end position="146"/>
    </location>
</feature>
<accession>A4JA59</accession>
<dbReference type="InterPro" id="IPR012349">
    <property type="entry name" value="Split_barrel_FMN-bd"/>
</dbReference>
<proteinExistence type="predicted"/>
<evidence type="ECO:0000313" key="3">
    <source>
        <dbReference type="Proteomes" id="UP000002287"/>
    </source>
</evidence>
<reference evidence="3" key="1">
    <citation type="submission" date="2007-03" db="EMBL/GenBank/DDBJ databases">
        <title>Complete sequence of chromosome 1 of Burkholderia vietnamiensis G4.</title>
        <authorList>
            <consortium name="US DOE Joint Genome Institute"/>
            <person name="Copeland A."/>
            <person name="Lucas S."/>
            <person name="Lapidus A."/>
            <person name="Barry K."/>
            <person name="Detter J.C."/>
            <person name="Glavina del Rio T."/>
            <person name="Hammon N."/>
            <person name="Israni S."/>
            <person name="Dalin E."/>
            <person name="Tice H."/>
            <person name="Pitluck S."/>
            <person name="Chain P."/>
            <person name="Malfatti S."/>
            <person name="Shin M."/>
            <person name="Vergez L."/>
            <person name="Schmutz J."/>
            <person name="Larimer F."/>
            <person name="Land M."/>
            <person name="Hauser L."/>
            <person name="Kyrpides N."/>
            <person name="Tiedje J."/>
            <person name="Richardson P."/>
        </authorList>
    </citation>
    <scope>NUCLEOTIDE SEQUENCE [LARGE SCALE GENOMIC DNA]</scope>
    <source>
        <strain evidence="3">G4 / LMG 22486</strain>
    </source>
</reference>
<dbReference type="KEGG" id="bvi:Bcep1808_0139"/>
<evidence type="ECO:0000313" key="2">
    <source>
        <dbReference type="EMBL" id="ABO53162.1"/>
    </source>
</evidence>
<dbReference type="AlphaFoldDB" id="A4JA59"/>